<name>A0ABV8V6Z6_9GAMM</name>
<keyword evidence="2" id="KW-1133">Transmembrane helix</keyword>
<gene>
    <name evidence="3" type="ORF">ACFOX3_15300</name>
</gene>
<comment type="caution">
    <text evidence="3">The sequence shown here is derived from an EMBL/GenBank/DDBJ whole genome shotgun (WGS) entry which is preliminary data.</text>
</comment>
<feature type="transmembrane region" description="Helical" evidence="2">
    <location>
        <begin position="123"/>
        <end position="142"/>
    </location>
</feature>
<dbReference type="PANTHER" id="PTHR35038">
    <property type="entry name" value="DISSIMILATORY SULFITE REDUCTASE SIRA"/>
    <property type="match status" value="1"/>
</dbReference>
<dbReference type="PANTHER" id="PTHR35038:SF6">
    <property type="entry name" value="SURFACE LOCALIZED DECAHEME CYTOCHROME C LIPOPROTEIN"/>
    <property type="match status" value="1"/>
</dbReference>
<dbReference type="Gene3D" id="3.90.10.10">
    <property type="entry name" value="Cytochrome C3"/>
    <property type="match status" value="3"/>
</dbReference>
<keyword evidence="4" id="KW-1185">Reference proteome</keyword>
<dbReference type="SUPFAM" id="SSF48695">
    <property type="entry name" value="Multiheme cytochromes"/>
    <property type="match status" value="2"/>
</dbReference>
<evidence type="ECO:0000256" key="1">
    <source>
        <dbReference type="ARBA" id="ARBA00022729"/>
    </source>
</evidence>
<proteinExistence type="predicted"/>
<organism evidence="3 4">
    <name type="scientific">Simiduia curdlanivorans</name>
    <dbReference type="NCBI Taxonomy" id="1492769"/>
    <lineage>
        <taxon>Bacteria</taxon>
        <taxon>Pseudomonadati</taxon>
        <taxon>Pseudomonadota</taxon>
        <taxon>Gammaproteobacteria</taxon>
        <taxon>Cellvibrionales</taxon>
        <taxon>Cellvibrionaceae</taxon>
        <taxon>Simiduia</taxon>
    </lineage>
</organism>
<dbReference type="InterPro" id="IPR036280">
    <property type="entry name" value="Multihaem_cyt_sf"/>
</dbReference>
<dbReference type="Proteomes" id="UP001595840">
    <property type="component" value="Unassembled WGS sequence"/>
</dbReference>
<dbReference type="CDD" id="cd08168">
    <property type="entry name" value="Cytochrom_C3"/>
    <property type="match status" value="2"/>
</dbReference>
<evidence type="ECO:0000256" key="2">
    <source>
        <dbReference type="SAM" id="Phobius"/>
    </source>
</evidence>
<evidence type="ECO:0000313" key="3">
    <source>
        <dbReference type="EMBL" id="MFC4363680.1"/>
    </source>
</evidence>
<dbReference type="EMBL" id="JBHSCX010000020">
    <property type="protein sequence ID" value="MFC4363680.1"/>
    <property type="molecule type" value="Genomic_DNA"/>
</dbReference>
<protein>
    <submittedName>
        <fullName evidence="3">Cytochrome c3 family protein</fullName>
    </submittedName>
</protein>
<keyword evidence="2" id="KW-0472">Membrane</keyword>
<reference evidence="4" key="1">
    <citation type="journal article" date="2019" name="Int. J. Syst. Evol. Microbiol.">
        <title>The Global Catalogue of Microorganisms (GCM) 10K type strain sequencing project: providing services to taxonomists for standard genome sequencing and annotation.</title>
        <authorList>
            <consortium name="The Broad Institute Genomics Platform"/>
            <consortium name="The Broad Institute Genome Sequencing Center for Infectious Disease"/>
            <person name="Wu L."/>
            <person name="Ma J."/>
        </authorList>
    </citation>
    <scope>NUCLEOTIDE SEQUENCE [LARGE SCALE GENOMIC DNA]</scope>
    <source>
        <strain evidence="4">CECT 8570</strain>
    </source>
</reference>
<dbReference type="InterPro" id="IPR051829">
    <property type="entry name" value="Multiheme_Cytochr_ET"/>
</dbReference>
<sequence length="471" mass="51731">MPGSCHIELRLPEGSHDLVLQTDRLVLGESLNAHLWAPLGFEFSIWLNDSGEPLLDAPCPLAVNSVRAARHRLNPGDVVRPSKGVELTYLGQAKDQQFQFSWLNNLASLPQRRDPATKRGRQVLTWGLPLLLIALISIPFWLPQFGELPQAPHNPEAPPSIGASQHPLERWLATGPLHPAHEKVACASCHIAEHAQVPNQACFQCHTMERHFSREKTGVHPNCVSCHLEHNEPANLINPDNRLCSQCHADLSSVSAVLTPGSEHGLTAFEHFDGQHPEFNRRVTPSPLKFNHQQHLALEQQGDTASLTCNSCHERKAGEPQAIQFDQACASCHKLKATEQEPPWPHGNLAAMVAHAVNLGAAQPQQEALAVINSNLCQNCHSATLKGATLSHLADQGPWQLQRSSLGARFSHKKHEGTLGCQSCHAAASSTQADELLLPERSQCTSCHHRSAAEPLQQCATCHQFHHVPWQ</sequence>
<keyword evidence="2" id="KW-0812">Transmembrane</keyword>
<keyword evidence="1" id="KW-0732">Signal</keyword>
<accession>A0ABV8V6Z6</accession>
<dbReference type="RefSeq" id="WP_290261656.1">
    <property type="nucleotide sequence ID" value="NZ_JAUFQG010000004.1"/>
</dbReference>
<evidence type="ECO:0000313" key="4">
    <source>
        <dbReference type="Proteomes" id="UP001595840"/>
    </source>
</evidence>